<feature type="domain" description="Protein kinase" evidence="1">
    <location>
        <begin position="31"/>
        <end position="271"/>
    </location>
</feature>
<keyword evidence="2" id="KW-0418">Kinase</keyword>
<evidence type="ECO:0000313" key="3">
    <source>
        <dbReference type="Proteomes" id="UP000198211"/>
    </source>
</evidence>
<keyword evidence="2" id="KW-0808">Transferase</keyword>
<dbReference type="STRING" id="4795.A0A225UJX5"/>
<reference evidence="3" key="1">
    <citation type="submission" date="2017-03" db="EMBL/GenBank/DDBJ databases">
        <title>Phytopthora megakarya and P. palmivora, two closely related causual agents of cacao black pod achieved similar genome size and gene model numbers by different mechanisms.</title>
        <authorList>
            <person name="Ali S."/>
            <person name="Shao J."/>
            <person name="Larry D.J."/>
            <person name="Kronmiller B."/>
            <person name="Shen D."/>
            <person name="Strem M.D."/>
            <person name="Melnick R.L."/>
            <person name="Guiltinan M.J."/>
            <person name="Tyler B.M."/>
            <person name="Meinhardt L.W."/>
            <person name="Bailey B.A."/>
        </authorList>
    </citation>
    <scope>NUCLEOTIDE SEQUENCE [LARGE SCALE GENOMIC DNA]</scope>
    <source>
        <strain evidence="3">zdho120</strain>
    </source>
</reference>
<dbReference type="OrthoDB" id="341259at2759"/>
<comment type="caution">
    <text evidence="2">The sequence shown here is derived from an EMBL/GenBank/DDBJ whole genome shotgun (WGS) entry which is preliminary data.</text>
</comment>
<dbReference type="PANTHER" id="PTHR44329">
    <property type="entry name" value="SERINE/THREONINE-PROTEIN KINASE TNNI3K-RELATED"/>
    <property type="match status" value="1"/>
</dbReference>
<accession>A0A225UJX5</accession>
<proteinExistence type="predicted"/>
<dbReference type="InterPro" id="IPR001245">
    <property type="entry name" value="Ser-Thr/Tyr_kinase_cat_dom"/>
</dbReference>
<dbReference type="Proteomes" id="UP000198211">
    <property type="component" value="Unassembled WGS sequence"/>
</dbReference>
<dbReference type="PANTHER" id="PTHR44329:SF214">
    <property type="entry name" value="PROTEIN KINASE DOMAIN-CONTAINING PROTEIN"/>
    <property type="match status" value="1"/>
</dbReference>
<dbReference type="EMBL" id="NBNE01018052">
    <property type="protein sequence ID" value="OWY92449.1"/>
    <property type="molecule type" value="Genomic_DNA"/>
</dbReference>
<gene>
    <name evidence="2" type="ORF">PHMEG_00038556</name>
</gene>
<dbReference type="SUPFAM" id="SSF56112">
    <property type="entry name" value="Protein kinase-like (PK-like)"/>
    <property type="match status" value="1"/>
</dbReference>
<dbReference type="Gene3D" id="1.10.510.10">
    <property type="entry name" value="Transferase(Phosphotransferase) domain 1"/>
    <property type="match status" value="1"/>
</dbReference>
<evidence type="ECO:0000259" key="1">
    <source>
        <dbReference type="PROSITE" id="PS50011"/>
    </source>
</evidence>
<dbReference type="InterPro" id="IPR000719">
    <property type="entry name" value="Prot_kinase_dom"/>
</dbReference>
<dbReference type="GO" id="GO:0004674">
    <property type="term" value="F:protein serine/threonine kinase activity"/>
    <property type="evidence" value="ECO:0007669"/>
    <property type="project" value="TreeGrafter"/>
</dbReference>
<protein>
    <submittedName>
        <fullName evidence="2">TKL protein kinase</fullName>
    </submittedName>
</protein>
<dbReference type="PROSITE" id="PS50011">
    <property type="entry name" value="PROTEIN_KINASE_DOM"/>
    <property type="match status" value="1"/>
</dbReference>
<dbReference type="InterPro" id="IPR051681">
    <property type="entry name" value="Ser/Thr_Kinases-Pseudokinases"/>
</dbReference>
<keyword evidence="3" id="KW-1185">Reference proteome</keyword>
<dbReference type="Gene3D" id="3.30.200.20">
    <property type="entry name" value="Phosphorylase Kinase, domain 1"/>
    <property type="match status" value="1"/>
</dbReference>
<dbReference type="GO" id="GO:0005524">
    <property type="term" value="F:ATP binding"/>
    <property type="evidence" value="ECO:0007669"/>
    <property type="project" value="InterPro"/>
</dbReference>
<evidence type="ECO:0000313" key="2">
    <source>
        <dbReference type="EMBL" id="OWY92449.1"/>
    </source>
</evidence>
<dbReference type="Pfam" id="PF07714">
    <property type="entry name" value="PK_Tyr_Ser-Thr"/>
    <property type="match status" value="1"/>
</dbReference>
<sequence>MSNRGVAPFEILPELSIHTNPDWFIPSREVRQDHQPYAFGSFGKVYRGWWLSTRVVVKTVSVATEKEIRSFHQEPYFWHKARHPNICRSSEAKNGKLLDYLRHVRDEGRSLVWRKLLDAARGLSIVYNDLKCIQILVSKDGVTMLTGFGLSVSMSDQNGDEEAIGAIRLKAPEVIQKGKPSAQSDVYSFGMYVADAVTSDVPWGRKMPDVAVKFHVTRKQFLPRPKALENDKQWTMPSECIKLLDAIKLIREFAEDELFQEHLRKMIEKPE</sequence>
<dbReference type="AlphaFoldDB" id="A0A225UJX5"/>
<organism evidence="2 3">
    <name type="scientific">Phytophthora megakarya</name>
    <dbReference type="NCBI Taxonomy" id="4795"/>
    <lineage>
        <taxon>Eukaryota</taxon>
        <taxon>Sar</taxon>
        <taxon>Stramenopiles</taxon>
        <taxon>Oomycota</taxon>
        <taxon>Peronosporomycetes</taxon>
        <taxon>Peronosporales</taxon>
        <taxon>Peronosporaceae</taxon>
        <taxon>Phytophthora</taxon>
    </lineage>
</organism>
<dbReference type="InterPro" id="IPR011009">
    <property type="entry name" value="Kinase-like_dom_sf"/>
</dbReference>
<name>A0A225UJX5_9STRA</name>